<dbReference type="EMBL" id="NHYD01001575">
    <property type="protein sequence ID" value="PPQ90667.1"/>
    <property type="molecule type" value="Genomic_DNA"/>
</dbReference>
<gene>
    <name evidence="2" type="ORF">CVT25_004704</name>
</gene>
<proteinExistence type="predicted"/>
<evidence type="ECO:0000313" key="3">
    <source>
        <dbReference type="Proteomes" id="UP000283269"/>
    </source>
</evidence>
<comment type="caution">
    <text evidence="2">The sequence shown here is derived from an EMBL/GenBank/DDBJ whole genome shotgun (WGS) entry which is preliminary data.</text>
</comment>
<dbReference type="STRING" id="93625.A0A409XIS7"/>
<protein>
    <submittedName>
        <fullName evidence="2">Uncharacterized protein</fullName>
    </submittedName>
</protein>
<keyword evidence="3" id="KW-1185">Reference proteome</keyword>
<dbReference type="AlphaFoldDB" id="A0A409XIS7"/>
<dbReference type="Proteomes" id="UP000283269">
    <property type="component" value="Unassembled WGS sequence"/>
</dbReference>
<organism evidence="2 3">
    <name type="scientific">Psilocybe cyanescens</name>
    <dbReference type="NCBI Taxonomy" id="93625"/>
    <lineage>
        <taxon>Eukaryota</taxon>
        <taxon>Fungi</taxon>
        <taxon>Dikarya</taxon>
        <taxon>Basidiomycota</taxon>
        <taxon>Agaricomycotina</taxon>
        <taxon>Agaricomycetes</taxon>
        <taxon>Agaricomycetidae</taxon>
        <taxon>Agaricales</taxon>
        <taxon>Agaricineae</taxon>
        <taxon>Strophariaceae</taxon>
        <taxon>Psilocybe</taxon>
    </lineage>
</organism>
<name>A0A409XIS7_PSICY</name>
<evidence type="ECO:0000256" key="1">
    <source>
        <dbReference type="SAM" id="MobiDB-lite"/>
    </source>
</evidence>
<reference evidence="2 3" key="1">
    <citation type="journal article" date="2018" name="Evol. Lett.">
        <title>Horizontal gene cluster transfer increased hallucinogenic mushroom diversity.</title>
        <authorList>
            <person name="Reynolds H.T."/>
            <person name="Vijayakumar V."/>
            <person name="Gluck-Thaler E."/>
            <person name="Korotkin H.B."/>
            <person name="Matheny P.B."/>
            <person name="Slot J.C."/>
        </authorList>
    </citation>
    <scope>NUCLEOTIDE SEQUENCE [LARGE SCALE GENOMIC DNA]</scope>
    <source>
        <strain evidence="2 3">2631</strain>
    </source>
</reference>
<accession>A0A409XIS7</accession>
<feature type="region of interest" description="Disordered" evidence="1">
    <location>
        <begin position="60"/>
        <end position="90"/>
    </location>
</feature>
<dbReference type="InParanoid" id="A0A409XIS7"/>
<evidence type="ECO:0000313" key="2">
    <source>
        <dbReference type="EMBL" id="PPQ90667.1"/>
    </source>
</evidence>
<sequence length="131" mass="14464">MDGFEIYVDTRHVDVNIGKIVLVKKPRVALDGLRCGYGCGAGAGEEGMMGEVTIAMKVGKEGEGLKEGQKKEGSGQAKEKTGEKEKEKEKWWTMIGRGRKGLRDKKEKKNKITQKLSSVPVIISLVIWTNE</sequence>